<dbReference type="Pfam" id="PF14151">
    <property type="entry name" value="YfhD"/>
    <property type="match status" value="1"/>
</dbReference>
<organism evidence="2 3">
    <name type="scientific">Jeotgalibacillus soli</name>
    <dbReference type="NCBI Taxonomy" id="889306"/>
    <lineage>
        <taxon>Bacteria</taxon>
        <taxon>Bacillati</taxon>
        <taxon>Bacillota</taxon>
        <taxon>Bacilli</taxon>
        <taxon>Bacillales</taxon>
        <taxon>Caryophanaceae</taxon>
        <taxon>Jeotgalibacillus</taxon>
    </lineage>
</organism>
<dbReference type="OrthoDB" id="2973490at2"/>
<name>A0A0C2V8U1_9BACL</name>
<reference evidence="2 3" key="1">
    <citation type="submission" date="2015-01" db="EMBL/GenBank/DDBJ databases">
        <title>Genome sequencing of Jeotgalibacillus soli.</title>
        <authorList>
            <person name="Goh K.M."/>
            <person name="Chan K.-G."/>
            <person name="Yaakop A.S."/>
            <person name="Ee R."/>
            <person name="Gan H.M."/>
            <person name="Chan C.S."/>
        </authorList>
    </citation>
    <scope>NUCLEOTIDE SEQUENCE [LARGE SCALE GENOMIC DNA]</scope>
    <source>
        <strain evidence="2 3">P9</strain>
    </source>
</reference>
<dbReference type="EMBL" id="JXRP01000018">
    <property type="protein sequence ID" value="KIL45387.1"/>
    <property type="molecule type" value="Genomic_DNA"/>
</dbReference>
<feature type="compositionally biased region" description="Basic residues" evidence="1">
    <location>
        <begin position="1"/>
        <end position="11"/>
    </location>
</feature>
<comment type="caution">
    <text evidence="2">The sequence shown here is derived from an EMBL/GenBank/DDBJ whole genome shotgun (WGS) entry which is preliminary data.</text>
</comment>
<dbReference type="RefSeq" id="WP_041089715.1">
    <property type="nucleotide sequence ID" value="NZ_JXRP01000018.1"/>
</dbReference>
<feature type="region of interest" description="Disordered" evidence="1">
    <location>
        <begin position="1"/>
        <end position="61"/>
    </location>
</feature>
<evidence type="ECO:0000313" key="3">
    <source>
        <dbReference type="Proteomes" id="UP000031938"/>
    </source>
</evidence>
<evidence type="ECO:0000313" key="2">
    <source>
        <dbReference type="EMBL" id="KIL45387.1"/>
    </source>
</evidence>
<dbReference type="InterPro" id="IPR025435">
    <property type="entry name" value="YfhD-like"/>
</dbReference>
<gene>
    <name evidence="2" type="ORF">KP78_29310</name>
</gene>
<evidence type="ECO:0000256" key="1">
    <source>
        <dbReference type="SAM" id="MobiDB-lite"/>
    </source>
</evidence>
<evidence type="ECO:0008006" key="4">
    <source>
        <dbReference type="Google" id="ProtNLM"/>
    </source>
</evidence>
<feature type="compositionally biased region" description="Basic and acidic residues" evidence="1">
    <location>
        <begin position="34"/>
        <end position="53"/>
    </location>
</feature>
<protein>
    <recommendedName>
        <fullName evidence="4">YfhD family protein</fullName>
    </recommendedName>
</protein>
<dbReference type="PATRIC" id="fig|889306.3.peg.2944"/>
<keyword evidence="3" id="KW-1185">Reference proteome</keyword>
<dbReference type="AlphaFoldDB" id="A0A0C2V8U1"/>
<accession>A0A0C2V8U1</accession>
<dbReference type="Proteomes" id="UP000031938">
    <property type="component" value="Unassembled WGS sequence"/>
</dbReference>
<proteinExistence type="predicted"/>
<sequence>MGRGNKHKSRSNNKNSLPQTPGNLKIEPANVSEEFSRELAEHGDVKAKHELRVANHRKKNK</sequence>